<dbReference type="PANTHER" id="PTHR12296">
    <property type="entry name" value="DENN DOMAIN-CONTAINING PROTEIN 4"/>
    <property type="match status" value="1"/>
</dbReference>
<dbReference type="EMBL" id="QUTI01016197">
    <property type="protein sequence ID" value="RLO11263.1"/>
    <property type="molecule type" value="Genomic_DNA"/>
</dbReference>
<evidence type="ECO:0000313" key="3">
    <source>
        <dbReference type="Proteomes" id="UP000275652"/>
    </source>
</evidence>
<dbReference type="Proteomes" id="UP000275652">
    <property type="component" value="Unassembled WGS sequence"/>
</dbReference>
<dbReference type="InterPro" id="IPR051696">
    <property type="entry name" value="DENN_Domain_GEFs"/>
</dbReference>
<dbReference type="InterPro" id="IPR043153">
    <property type="entry name" value="DENN_C"/>
</dbReference>
<comment type="caution">
    <text evidence="2">The sequence shown here is derived from an EMBL/GenBank/DDBJ whole genome shotgun (WGS) entry which is preliminary data.</text>
</comment>
<feature type="domain" description="UDENN" evidence="1">
    <location>
        <begin position="1"/>
        <end position="195"/>
    </location>
</feature>
<proteinExistence type="predicted"/>
<evidence type="ECO:0000259" key="1">
    <source>
        <dbReference type="PROSITE" id="PS50211"/>
    </source>
</evidence>
<protein>
    <recommendedName>
        <fullName evidence="1">UDENN domain-containing protein</fullName>
    </recommendedName>
</protein>
<dbReference type="AlphaFoldDB" id="A0A9X8E910"/>
<feature type="non-terminal residue" evidence="2">
    <location>
        <position position="1"/>
    </location>
</feature>
<evidence type="ECO:0000313" key="2">
    <source>
        <dbReference type="EMBL" id="RLO11263.1"/>
    </source>
</evidence>
<dbReference type="PANTHER" id="PTHR12296:SF21">
    <property type="entry name" value="DENN DOMAIN-CONTAINING PROTEIN 3"/>
    <property type="match status" value="1"/>
</dbReference>
<dbReference type="GO" id="GO:0032483">
    <property type="term" value="P:regulation of Rab protein signal transduction"/>
    <property type="evidence" value="ECO:0007669"/>
    <property type="project" value="TreeGrafter"/>
</dbReference>
<dbReference type="PROSITE" id="PS50211">
    <property type="entry name" value="DENN"/>
    <property type="match status" value="1"/>
</dbReference>
<dbReference type="InterPro" id="IPR037516">
    <property type="entry name" value="Tripartite_DENN"/>
</dbReference>
<dbReference type="Pfam" id="PF02141">
    <property type="entry name" value="DENN"/>
    <property type="match status" value="1"/>
</dbReference>
<dbReference type="InterPro" id="IPR001194">
    <property type="entry name" value="cDENN_dom"/>
</dbReference>
<dbReference type="Gene3D" id="3.40.50.11500">
    <property type="match status" value="1"/>
</dbReference>
<organism evidence="2 3">
    <name type="scientific">Aphanomyces astaci</name>
    <name type="common">Crayfish plague agent</name>
    <dbReference type="NCBI Taxonomy" id="112090"/>
    <lineage>
        <taxon>Eukaryota</taxon>
        <taxon>Sar</taxon>
        <taxon>Stramenopiles</taxon>
        <taxon>Oomycota</taxon>
        <taxon>Saprolegniomycetes</taxon>
        <taxon>Saprolegniales</taxon>
        <taxon>Verrucalvaceae</taxon>
        <taxon>Aphanomyces</taxon>
    </lineage>
</organism>
<sequence>VNFRPLFQMLDLNNVLAVFTCLLLEQKVALCSKHLSVLTPIAESLQAVLFPLYWQGAYIPILPSSLLDIIDVFDPFAPEIAKADWAFDHQEYRTPAVVDGTTGDRILHPTDADRKASLSVDRKATLSIQSLKMLVPSPSASVLTERSASISTGTGGSSSPSAFQTEAVRQSFLRFFVSMFKRYAAYLVRWSILVS</sequence>
<name>A0A9X8E910_APHAT</name>
<reference evidence="2 3" key="1">
    <citation type="journal article" date="2018" name="J. Invertebr. Pathol.">
        <title>New genotyping method for the causative agent of crayfish plague (Aphanomyces astaci) based on whole genome data.</title>
        <authorList>
            <person name="Minardi D."/>
            <person name="Studholme D.J."/>
            <person name="van der Giezen M."/>
            <person name="Pretto T."/>
            <person name="Oidtmann B."/>
        </authorList>
    </citation>
    <scope>NUCLEOTIDE SEQUENCE [LARGE SCALE GENOMIC DNA]</scope>
    <source>
        <strain evidence="2 3">KB13</strain>
    </source>
</reference>
<dbReference type="GO" id="GO:0031410">
    <property type="term" value="C:cytoplasmic vesicle"/>
    <property type="evidence" value="ECO:0007669"/>
    <property type="project" value="TreeGrafter"/>
</dbReference>
<gene>
    <name evidence="2" type="ORF">DYB28_013878</name>
</gene>
<accession>A0A9X8E910</accession>